<keyword evidence="1" id="KW-0614">Plasmid</keyword>
<evidence type="ECO:0000313" key="2">
    <source>
        <dbReference type="Proteomes" id="UP000027770"/>
    </source>
</evidence>
<dbReference type="Pfam" id="PF10076">
    <property type="entry name" value="Phage_Mu_Gp48"/>
    <property type="match status" value="1"/>
</dbReference>
<proteinExistence type="predicted"/>
<dbReference type="EMBL" id="JENW01000167">
    <property type="protein sequence ID" value="KEI11446.1"/>
    <property type="molecule type" value="Genomic_DNA"/>
</dbReference>
<gene>
    <name evidence="1" type="ORF">Z959_p0008</name>
</gene>
<comment type="caution">
    <text evidence="1">The sequence shown here is derived from an EMBL/GenBank/DDBJ whole genome shotgun (WGS) entry which is preliminary data.</text>
</comment>
<reference evidence="2" key="1">
    <citation type="journal article" date="2014" name="PLoS ONE">
        <title>Plasmidome interchange between Clostridium botulinum, Clostridium novyi and Clostridium haemolyticum converts strains of independent lineages into distinctly different pathogens.</title>
        <authorList>
            <person name="Skarin H."/>
            <person name="Segerman B."/>
        </authorList>
    </citation>
    <scope>NUCLEOTIDE SEQUENCE [LARGE SCALE GENOMIC DNA]</scope>
    <source>
        <strain evidence="2">ATCC 27606</strain>
    </source>
</reference>
<sequence length="212" mass="23912">MITSPKGKEMIKQITPMYQDSKIEKAIYQAIGNEFDNAEYLINELLLQLFPQTATWGLVLWEQRVGLNTNLSETLEQRRRKVITKLQTRYPITPLAMANILKSYTGADINIVENVSPYTFKIKLTGKEGFPSSLNNLYKTVKKIKPSHLSVEYDLISITQSKIFLGTCMTLGEEITVYPWSPQNIQSIGSVNLALGNNTGTEEITVYPKGDD</sequence>
<protein>
    <submittedName>
        <fullName evidence="1">Phage protein</fullName>
    </submittedName>
</protein>
<dbReference type="Proteomes" id="UP000027770">
    <property type="component" value="Plasmid p2Cn27606"/>
</dbReference>
<evidence type="ECO:0000313" key="1">
    <source>
        <dbReference type="EMBL" id="KEI11446.1"/>
    </source>
</evidence>
<accession>A0AA40IRF6</accession>
<dbReference type="AlphaFoldDB" id="A0AA40IRF6"/>
<organism evidence="1 2">
    <name type="scientific">Clostridium novyi B str. ATCC 27606</name>
    <dbReference type="NCBI Taxonomy" id="1443123"/>
    <lineage>
        <taxon>Bacteria</taxon>
        <taxon>Bacillati</taxon>
        <taxon>Bacillota</taxon>
        <taxon>Clostridia</taxon>
        <taxon>Eubacteriales</taxon>
        <taxon>Clostridiaceae</taxon>
        <taxon>Clostridium</taxon>
    </lineage>
</organism>
<name>A0AA40IRF6_CLONO</name>
<keyword evidence="2" id="KW-1185">Reference proteome</keyword>
<dbReference type="InterPro" id="IPR018755">
    <property type="entry name" value="Phage_Mu_Gp48"/>
</dbReference>
<geneLocation type="plasmid" evidence="1 2">
    <name>p2Cn27606</name>
</geneLocation>
<dbReference type="RefSeq" id="WP_019278987.1">
    <property type="nucleotide sequence ID" value="NZ_CM003350.1"/>
</dbReference>